<name>A0A5K1K7H7_9APHY</name>
<protein>
    <submittedName>
        <fullName evidence="2">Cytochrome P450 monooxygenase CYP52X1</fullName>
    </submittedName>
</protein>
<evidence type="ECO:0000256" key="1">
    <source>
        <dbReference type="SAM" id="MobiDB-lite"/>
    </source>
</evidence>
<reference evidence="2" key="1">
    <citation type="submission" date="2019-10" db="EMBL/GenBank/DDBJ databases">
        <authorList>
            <person name="Nor Muhammad N."/>
        </authorList>
    </citation>
    <scope>NUCLEOTIDE SEQUENCE</scope>
</reference>
<dbReference type="AlphaFoldDB" id="A0A5K1K7H7"/>
<feature type="region of interest" description="Disordered" evidence="1">
    <location>
        <begin position="1"/>
        <end position="166"/>
    </location>
</feature>
<evidence type="ECO:0000313" key="2">
    <source>
        <dbReference type="EMBL" id="VWP02143.1"/>
    </source>
</evidence>
<dbReference type="EMBL" id="LR729965">
    <property type="protein sequence ID" value="VWP02143.1"/>
    <property type="molecule type" value="Genomic_DNA"/>
</dbReference>
<feature type="compositionally biased region" description="Basic and acidic residues" evidence="1">
    <location>
        <begin position="129"/>
        <end position="149"/>
    </location>
</feature>
<keyword evidence="2" id="KW-0560">Oxidoreductase</keyword>
<keyword evidence="2" id="KW-0503">Monooxygenase</keyword>
<gene>
    <name evidence="2" type="primary">E2EAF6</name>
</gene>
<accession>A0A5K1K7H7</accession>
<sequence>MSFSPPPRNSIPPPQAQPQPQSSQEDGEIFSPPPPKAPPLAPRSHTPPTHPRSFYTARGDISPTRRSPPPSSARRPLHPTQYSRTQGPPRLAPSAPRALREGIGYVPSPLYGGGGGVQNAPYFAPRGPSADRDRDRGRDWGRDRGDSERAWIPGPSRGRGRGTWGR</sequence>
<feature type="compositionally biased region" description="Low complexity" evidence="1">
    <location>
        <begin position="88"/>
        <end position="97"/>
    </location>
</feature>
<dbReference type="GO" id="GO:0004497">
    <property type="term" value="F:monooxygenase activity"/>
    <property type="evidence" value="ECO:0007669"/>
    <property type="project" value="UniProtKB-KW"/>
</dbReference>
<feature type="compositionally biased region" description="Pro residues" evidence="1">
    <location>
        <begin position="31"/>
        <end position="41"/>
    </location>
</feature>
<proteinExistence type="predicted"/>
<organism evidence="2">
    <name type="scientific">Ganoderma boninense</name>
    <dbReference type="NCBI Taxonomy" id="34458"/>
    <lineage>
        <taxon>Eukaryota</taxon>
        <taxon>Fungi</taxon>
        <taxon>Dikarya</taxon>
        <taxon>Basidiomycota</taxon>
        <taxon>Agaricomycotina</taxon>
        <taxon>Agaricomycetes</taxon>
        <taxon>Polyporales</taxon>
        <taxon>Polyporaceae</taxon>
        <taxon>Ganoderma</taxon>
    </lineage>
</organism>
<feature type="compositionally biased region" description="Pro residues" evidence="1">
    <location>
        <begin position="1"/>
        <end position="17"/>
    </location>
</feature>